<dbReference type="GO" id="GO:0016020">
    <property type="term" value="C:membrane"/>
    <property type="evidence" value="ECO:0007669"/>
    <property type="project" value="UniProtKB-SubCell"/>
</dbReference>
<dbReference type="InterPro" id="IPR018303">
    <property type="entry name" value="ATPase_P-typ_P_site"/>
</dbReference>
<name>A0AAD7UA04_9STRA</name>
<dbReference type="PANTHER" id="PTHR45630">
    <property type="entry name" value="CATION-TRANSPORTING ATPASE-RELATED"/>
    <property type="match status" value="1"/>
</dbReference>
<feature type="transmembrane region" description="Helical" evidence="11">
    <location>
        <begin position="626"/>
        <end position="644"/>
    </location>
</feature>
<dbReference type="InterPro" id="IPR008250">
    <property type="entry name" value="ATPase_P-typ_transduc_dom_A_sf"/>
</dbReference>
<evidence type="ECO:0000256" key="5">
    <source>
        <dbReference type="ARBA" id="ARBA00022840"/>
    </source>
</evidence>
<dbReference type="Pfam" id="PF00122">
    <property type="entry name" value="E1-E2_ATPase"/>
    <property type="match status" value="1"/>
</dbReference>
<evidence type="ECO:0000256" key="4">
    <source>
        <dbReference type="ARBA" id="ARBA00022741"/>
    </source>
</evidence>
<evidence type="ECO:0000256" key="7">
    <source>
        <dbReference type="ARBA" id="ARBA00022967"/>
    </source>
</evidence>
<evidence type="ECO:0000256" key="9">
    <source>
        <dbReference type="ARBA" id="ARBA00023136"/>
    </source>
</evidence>
<dbReference type="InterPro" id="IPR006544">
    <property type="entry name" value="P-type_TPase_V"/>
</dbReference>
<evidence type="ECO:0000256" key="8">
    <source>
        <dbReference type="ARBA" id="ARBA00022989"/>
    </source>
</evidence>
<protein>
    <recommendedName>
        <fullName evidence="12">P-type ATPase A domain-containing protein</fullName>
    </recommendedName>
</protein>
<feature type="region of interest" description="Disordered" evidence="10">
    <location>
        <begin position="770"/>
        <end position="795"/>
    </location>
</feature>
<dbReference type="GO" id="GO:0005524">
    <property type="term" value="F:ATP binding"/>
    <property type="evidence" value="ECO:0007669"/>
    <property type="project" value="UniProtKB-KW"/>
</dbReference>
<dbReference type="InterPro" id="IPR023214">
    <property type="entry name" value="HAD_sf"/>
</dbReference>
<evidence type="ECO:0000256" key="11">
    <source>
        <dbReference type="SAM" id="Phobius"/>
    </source>
</evidence>
<comment type="caution">
    <text evidence="13">The sequence shown here is derived from an EMBL/GenBank/DDBJ whole genome shotgun (WGS) entry which is preliminary data.</text>
</comment>
<dbReference type="GO" id="GO:0140358">
    <property type="term" value="F:P-type transmembrane transporter activity"/>
    <property type="evidence" value="ECO:0007669"/>
    <property type="project" value="InterPro"/>
</dbReference>
<keyword evidence="7" id="KW-1278">Translocase</keyword>
<dbReference type="SUPFAM" id="SSF81660">
    <property type="entry name" value="Metal cation-transporting ATPase, ATP-binding domain N"/>
    <property type="match status" value="1"/>
</dbReference>
<feature type="region of interest" description="Disordered" evidence="10">
    <location>
        <begin position="453"/>
        <end position="502"/>
    </location>
</feature>
<organism evidence="13 14">
    <name type="scientific">Chrysophaeum taylorii</name>
    <dbReference type="NCBI Taxonomy" id="2483200"/>
    <lineage>
        <taxon>Eukaryota</taxon>
        <taxon>Sar</taxon>
        <taxon>Stramenopiles</taxon>
        <taxon>Ochrophyta</taxon>
        <taxon>Pelagophyceae</taxon>
        <taxon>Pelagomonadales</taxon>
        <taxon>Pelagomonadaceae</taxon>
        <taxon>Chrysophaeum</taxon>
    </lineage>
</organism>
<dbReference type="Gene3D" id="3.40.1110.10">
    <property type="entry name" value="Calcium-transporting ATPase, cytoplasmic domain N"/>
    <property type="match status" value="1"/>
</dbReference>
<feature type="transmembrane region" description="Helical" evidence="11">
    <location>
        <begin position="1639"/>
        <end position="1661"/>
    </location>
</feature>
<feature type="transmembrane region" description="Helical" evidence="11">
    <location>
        <begin position="177"/>
        <end position="202"/>
    </location>
</feature>
<evidence type="ECO:0000256" key="10">
    <source>
        <dbReference type="SAM" id="MobiDB-lite"/>
    </source>
</evidence>
<dbReference type="InterPro" id="IPR059000">
    <property type="entry name" value="ATPase_P-type_domA"/>
</dbReference>
<reference evidence="13" key="1">
    <citation type="submission" date="2023-01" db="EMBL/GenBank/DDBJ databases">
        <title>Metagenome sequencing of chrysophaentin producing Chrysophaeum taylorii.</title>
        <authorList>
            <person name="Davison J."/>
            <person name="Bewley C."/>
        </authorList>
    </citation>
    <scope>NUCLEOTIDE SEQUENCE</scope>
    <source>
        <strain evidence="13">NIES-1699</strain>
    </source>
</reference>
<feature type="transmembrane region" description="Helical" evidence="11">
    <location>
        <begin position="1587"/>
        <end position="1610"/>
    </location>
</feature>
<gene>
    <name evidence="13" type="ORF">CTAYLR_003391</name>
</gene>
<evidence type="ECO:0000256" key="6">
    <source>
        <dbReference type="ARBA" id="ARBA00022842"/>
    </source>
</evidence>
<dbReference type="InterPro" id="IPR036412">
    <property type="entry name" value="HAD-like_sf"/>
</dbReference>
<dbReference type="SUPFAM" id="SSF81653">
    <property type="entry name" value="Calcium ATPase, transduction domain A"/>
    <property type="match status" value="1"/>
</dbReference>
<dbReference type="InterPro" id="IPR023299">
    <property type="entry name" value="ATPase_P-typ_cyto_dom_N"/>
</dbReference>
<dbReference type="SUPFAM" id="SSF81665">
    <property type="entry name" value="Calcium ATPase, transmembrane domain M"/>
    <property type="match status" value="1"/>
</dbReference>
<keyword evidence="3" id="KW-0479">Metal-binding</keyword>
<evidence type="ECO:0000313" key="13">
    <source>
        <dbReference type="EMBL" id="KAJ8599753.1"/>
    </source>
</evidence>
<keyword evidence="14" id="KW-1185">Reference proteome</keyword>
<dbReference type="PRINTS" id="PR00119">
    <property type="entry name" value="CATATPASE"/>
</dbReference>
<feature type="transmembrane region" description="Helical" evidence="11">
    <location>
        <begin position="368"/>
        <end position="385"/>
    </location>
</feature>
<dbReference type="SUPFAM" id="SSF56784">
    <property type="entry name" value="HAD-like"/>
    <property type="match status" value="1"/>
</dbReference>
<dbReference type="GO" id="GO:0019829">
    <property type="term" value="F:ATPase-coupled monoatomic cation transmembrane transporter activity"/>
    <property type="evidence" value="ECO:0007669"/>
    <property type="project" value="TreeGrafter"/>
</dbReference>
<evidence type="ECO:0000256" key="3">
    <source>
        <dbReference type="ARBA" id="ARBA00022723"/>
    </source>
</evidence>
<feature type="transmembrane region" description="Helical" evidence="11">
    <location>
        <begin position="391"/>
        <end position="408"/>
    </location>
</feature>
<evidence type="ECO:0000259" key="12">
    <source>
        <dbReference type="Pfam" id="PF00122"/>
    </source>
</evidence>
<evidence type="ECO:0000256" key="2">
    <source>
        <dbReference type="ARBA" id="ARBA00022692"/>
    </source>
</evidence>
<dbReference type="InterPro" id="IPR044492">
    <property type="entry name" value="P_typ_ATPase_HD_dom"/>
</dbReference>
<keyword evidence="4" id="KW-0547">Nucleotide-binding</keyword>
<dbReference type="SFLD" id="SFLDF00027">
    <property type="entry name" value="p-type_atpase"/>
    <property type="match status" value="1"/>
</dbReference>
<dbReference type="PANTHER" id="PTHR45630:SF6">
    <property type="entry name" value="CATION-TRANSPORTING P-TYPE ATPASE N-TERMINAL DOMAIN-CONTAINING PROTEIN"/>
    <property type="match status" value="1"/>
</dbReference>
<dbReference type="SFLD" id="SFLDG00002">
    <property type="entry name" value="C1.7:_P-type_atpase_like"/>
    <property type="match status" value="1"/>
</dbReference>
<keyword evidence="2 11" id="KW-0812">Transmembrane</keyword>
<dbReference type="InterPro" id="IPR023298">
    <property type="entry name" value="ATPase_P-typ_TM_dom_sf"/>
</dbReference>
<accession>A0AAD7UA04</accession>
<dbReference type="Gene3D" id="3.40.50.1000">
    <property type="entry name" value="HAD superfamily/HAD-like"/>
    <property type="match status" value="1"/>
</dbReference>
<dbReference type="Pfam" id="PF13246">
    <property type="entry name" value="Cation_ATPase"/>
    <property type="match status" value="1"/>
</dbReference>
<feature type="compositionally biased region" description="Acidic residues" evidence="10">
    <location>
        <begin position="94"/>
        <end position="108"/>
    </location>
</feature>
<keyword evidence="6" id="KW-0460">Magnesium</keyword>
<feature type="compositionally biased region" description="Acidic residues" evidence="10">
    <location>
        <begin position="771"/>
        <end position="781"/>
    </location>
</feature>
<proteinExistence type="predicted"/>
<keyword evidence="5" id="KW-0067">ATP-binding</keyword>
<sequence>MHLQHDKDIASVTVHRESRGRRLALLVGLCVLYAASVYSCVATAGKPYARALAQGKALESLAGDQKLKDKAAAHAAAQQRLKAQKLANSVVERNEEEDDAAAPSTDDDGAPKASTTRQKAEKVLEQAAQLAQAMIDSANRGENKTEEELKLELFGDDELSLDEEEESRPLPSKYLPDAWACLFLFATMTAHALFFLMCHWIVSFKARSLYVDSNDINNKCHLLIVPQKHKGRAALVPVKSSKLGGGLVVEYQRQLYEYWGPEDDDAEEDDVWAAAAAAAKEDDEVEDDDDEGDEEEEVVVVEEDDVVGYGRENGSLRRVTPPLRLALAHYAASVGLDSRSVLVAAERYGQNVVEVKVPSFVSLYKEQLLSPIAMFQVFTSLLWLLDSYWQYVGFTLFSIVFMEAGTVVQRQRTLKSLSGMSAKAAPVFVWRDAKWQELQSDDLLPGDLISVSKRRQRKKGDEPRRDDDDDDYDGKKNTTKKKPKATKEEEDDDAGAKKKPKRKRRALYTVPCDCLLLRGSAVANEATLTGESTPQMKDSLTIDDKADDDRALEVFGRDRVSVLFSGTELVNASAGEGSGPAGVPEPPDAGAIAFVLRTGFASAQGELMQMIEFSQQSVSSDTRETLLALLVLLIFALVSAAYVLKRGLEKGDRTTHELLLRCVIIVTSVVPRQLPMQMALAVNTALMALMKAGIMATEPFRVPYAGRVRHCLFDKTGTLTTDRLSPVGVICFDGAAKTSASARQNTKPVSAASDAAALVIAACHSLVSADTGDDDDDDDDDGAAKNKEGDAAAAAANSRLVGDPIELTALRALGWSYDAKTATAAPPSALVVVAAAAAKSGGASRGQQQPTPNNNKAKPSAYRRVRIVSRYHFSSALQRMSVVAEVTTVESRSSKYAALVKGSPEAIKSLLAEGTAPAWYDATYASLAERGMRVLALSYKWLDDENATALRDVSELPRTDVEAGLLFCGFIAFECRTRADSGIVCKALADSAHRVAMVTGDAPLTALHVARTTHIVSDDAPALLLAVNDEATLGAEWVSPHAPPRCESMPFDVSGVDKIIRERGVALVITEAAMVAAAHKAAEAAAAALPVTHPAEDSTNDGEDAKITDAIKAAKEEAEESVWSACAARAAVFARMSPQGKARICRSLQRLEGGACVLMCGDGGNDVGALKQADVGVALLAGYGDANTTGHYADVGEKLAKGRKKDAAAEDVLNAQAEALADARERGAETRKKHLANRQKELMAKQREWIEEELARRAEKGDTGIGAQFGAVKSVAMRLRKEMAQEVDKIDAKLGNVYDNSGEINEEKTADKSPQDLAAELLGSTGDEGGGLPMIRPGDASVAAPFTSRAPSIRAVVDLIRQGRCTLLSSLQQQQIMVLESVISAYTLAALSLEGARSSERQMMASGWLLIVASMAFSYATPLEKMSPSRPIGSLFDPSIVVSVAGQGAIHIFCMRQAVKMATERMGPAALDAVVKFQRRARSGEIAAEEAEDDVFAWFTSIWSTPFLPNLLNTAVFLVETSQMIAVLLVNYKGRPWMKGLLENHALFLSLFISIAGLVLCAWNFVPMVNQSIHLAPFPDDLFRFKIAGLVAASLAGTFVWDRLSTALFAPKIFRAMLDEAKATTVADLVPVFLTAAKVVVGALLLAQGNLVVLAGAAYFYRSYSKQQAAAEKERKARLVAQGASG</sequence>
<feature type="transmembrane region" description="Helical" evidence="11">
    <location>
        <begin position="23"/>
        <end position="44"/>
    </location>
</feature>
<evidence type="ECO:0000313" key="14">
    <source>
        <dbReference type="Proteomes" id="UP001230188"/>
    </source>
</evidence>
<dbReference type="SFLD" id="SFLDS00003">
    <property type="entry name" value="Haloacid_Dehalogenase"/>
    <property type="match status" value="1"/>
</dbReference>
<evidence type="ECO:0000256" key="1">
    <source>
        <dbReference type="ARBA" id="ARBA00004141"/>
    </source>
</evidence>
<dbReference type="GO" id="GO:0046872">
    <property type="term" value="F:metal ion binding"/>
    <property type="evidence" value="ECO:0007669"/>
    <property type="project" value="UniProtKB-KW"/>
</dbReference>
<dbReference type="Gene3D" id="2.70.150.10">
    <property type="entry name" value="Calcium-transporting ATPase, cytoplasmic transduction domain A"/>
    <property type="match status" value="2"/>
</dbReference>
<dbReference type="PROSITE" id="PS00154">
    <property type="entry name" value="ATPASE_E1_E2"/>
    <property type="match status" value="1"/>
</dbReference>
<dbReference type="EMBL" id="JAQMWT010000546">
    <property type="protein sequence ID" value="KAJ8599753.1"/>
    <property type="molecule type" value="Genomic_DNA"/>
</dbReference>
<dbReference type="Proteomes" id="UP001230188">
    <property type="component" value="Unassembled WGS sequence"/>
</dbReference>
<feature type="region of interest" description="Disordered" evidence="10">
    <location>
        <begin position="90"/>
        <end position="121"/>
    </location>
</feature>
<keyword evidence="8 11" id="KW-1133">Transmembrane helix</keyword>
<feature type="transmembrane region" description="Helical" evidence="11">
    <location>
        <begin position="1544"/>
        <end position="1566"/>
    </location>
</feature>
<comment type="subcellular location">
    <subcellularLocation>
        <location evidence="1">Membrane</location>
        <topology evidence="1">Multi-pass membrane protein</topology>
    </subcellularLocation>
</comment>
<feature type="domain" description="P-type ATPase A" evidence="12">
    <location>
        <begin position="509"/>
        <end position="571"/>
    </location>
</feature>
<keyword evidence="9 11" id="KW-0472">Membrane</keyword>